<keyword evidence="3" id="KW-1185">Reference proteome</keyword>
<keyword evidence="1 2" id="KW-0812">Transmembrane</keyword>
<dbReference type="RefSeq" id="XP_001011044.2">
    <property type="nucleotide sequence ID" value="XM_001011044.2"/>
</dbReference>
<dbReference type="InParanoid" id="I7MDR3"/>
<evidence type="ECO:0000313" key="2">
    <source>
        <dbReference type="EMBL" id="EAR90799.2"/>
    </source>
</evidence>
<keyword evidence="1" id="KW-0472">Membrane</keyword>
<gene>
    <name evidence="2" type="ORF">TTHERM_00141070</name>
</gene>
<protein>
    <submittedName>
        <fullName evidence="2">Transmembrane protein, putative</fullName>
    </submittedName>
</protein>
<dbReference type="KEGG" id="tet:TTHERM_00141070"/>
<feature type="transmembrane region" description="Helical" evidence="1">
    <location>
        <begin position="113"/>
        <end position="130"/>
    </location>
</feature>
<accession>I7MDR3</accession>
<feature type="transmembrane region" description="Helical" evidence="1">
    <location>
        <begin position="142"/>
        <end position="163"/>
    </location>
</feature>
<dbReference type="AlphaFoldDB" id="I7MDR3"/>
<dbReference type="GeneID" id="7827473"/>
<proteinExistence type="predicted"/>
<sequence>MAQNKVSLMEKIKSLNSKPTIIKEIEEWTKKTQQNLQSAKTVSGEIRKVIELSKEPKELSRYLVTVLSSSLREFQMSSNKYVKIAIIIFLGYKFFHVIGFLARYNNIELIKYLARYMRLLYFINYLGYFIKNLPQRPYLIDSLRSVLVLIVILFIEDILIYIYKLWEKIGSSIEISQLAKTSYKVTILIFLYIYLKEAKNQVINLAIFNGELIEKLIQFANNYN</sequence>
<feature type="transmembrane region" description="Helical" evidence="1">
    <location>
        <begin position="81"/>
        <end position="101"/>
    </location>
</feature>
<evidence type="ECO:0000313" key="3">
    <source>
        <dbReference type="Proteomes" id="UP000009168"/>
    </source>
</evidence>
<dbReference type="Proteomes" id="UP000009168">
    <property type="component" value="Unassembled WGS sequence"/>
</dbReference>
<reference evidence="3" key="1">
    <citation type="journal article" date="2006" name="PLoS Biol.">
        <title>Macronuclear genome sequence of the ciliate Tetrahymena thermophila, a model eukaryote.</title>
        <authorList>
            <person name="Eisen J.A."/>
            <person name="Coyne R.S."/>
            <person name="Wu M."/>
            <person name="Wu D."/>
            <person name="Thiagarajan M."/>
            <person name="Wortman J.R."/>
            <person name="Badger J.H."/>
            <person name="Ren Q."/>
            <person name="Amedeo P."/>
            <person name="Jones K.M."/>
            <person name="Tallon L.J."/>
            <person name="Delcher A.L."/>
            <person name="Salzberg S.L."/>
            <person name="Silva J.C."/>
            <person name="Haas B.J."/>
            <person name="Majoros W.H."/>
            <person name="Farzad M."/>
            <person name="Carlton J.M."/>
            <person name="Smith R.K. Jr."/>
            <person name="Garg J."/>
            <person name="Pearlman R.E."/>
            <person name="Karrer K.M."/>
            <person name="Sun L."/>
            <person name="Manning G."/>
            <person name="Elde N.C."/>
            <person name="Turkewitz A.P."/>
            <person name="Asai D.J."/>
            <person name="Wilkes D.E."/>
            <person name="Wang Y."/>
            <person name="Cai H."/>
            <person name="Collins K."/>
            <person name="Stewart B.A."/>
            <person name="Lee S.R."/>
            <person name="Wilamowska K."/>
            <person name="Weinberg Z."/>
            <person name="Ruzzo W.L."/>
            <person name="Wloga D."/>
            <person name="Gaertig J."/>
            <person name="Frankel J."/>
            <person name="Tsao C.-C."/>
            <person name="Gorovsky M.A."/>
            <person name="Keeling P.J."/>
            <person name="Waller R.F."/>
            <person name="Patron N.J."/>
            <person name="Cherry J.M."/>
            <person name="Stover N.A."/>
            <person name="Krieger C.J."/>
            <person name="del Toro C."/>
            <person name="Ryder H.F."/>
            <person name="Williamson S.C."/>
            <person name="Barbeau R.A."/>
            <person name="Hamilton E.P."/>
            <person name="Orias E."/>
        </authorList>
    </citation>
    <scope>NUCLEOTIDE SEQUENCE [LARGE SCALE GENOMIC DNA]</scope>
    <source>
        <strain evidence="3">SB210</strain>
    </source>
</reference>
<feature type="transmembrane region" description="Helical" evidence="1">
    <location>
        <begin position="175"/>
        <end position="195"/>
    </location>
</feature>
<name>I7MDR3_TETTS</name>
<keyword evidence="1" id="KW-1133">Transmembrane helix</keyword>
<organism evidence="2 3">
    <name type="scientific">Tetrahymena thermophila (strain SB210)</name>
    <dbReference type="NCBI Taxonomy" id="312017"/>
    <lineage>
        <taxon>Eukaryota</taxon>
        <taxon>Sar</taxon>
        <taxon>Alveolata</taxon>
        <taxon>Ciliophora</taxon>
        <taxon>Intramacronucleata</taxon>
        <taxon>Oligohymenophorea</taxon>
        <taxon>Hymenostomatida</taxon>
        <taxon>Tetrahymenina</taxon>
        <taxon>Tetrahymenidae</taxon>
        <taxon>Tetrahymena</taxon>
    </lineage>
</organism>
<evidence type="ECO:0000256" key="1">
    <source>
        <dbReference type="SAM" id="Phobius"/>
    </source>
</evidence>
<dbReference type="EMBL" id="GG662793">
    <property type="protein sequence ID" value="EAR90799.2"/>
    <property type="molecule type" value="Genomic_DNA"/>
</dbReference>